<evidence type="ECO:0000313" key="3">
    <source>
        <dbReference type="Proteomes" id="UP001139031"/>
    </source>
</evidence>
<dbReference type="InterPro" id="IPR006626">
    <property type="entry name" value="PbH1"/>
</dbReference>
<dbReference type="InterPro" id="IPR012334">
    <property type="entry name" value="Pectin_lyas_fold"/>
</dbReference>
<evidence type="ECO:0000256" key="1">
    <source>
        <dbReference type="SAM" id="MobiDB-lite"/>
    </source>
</evidence>
<gene>
    <name evidence="2" type="ORF">K7C98_26820</name>
</gene>
<feature type="region of interest" description="Disordered" evidence="1">
    <location>
        <begin position="34"/>
        <end position="115"/>
    </location>
</feature>
<dbReference type="Proteomes" id="UP001139031">
    <property type="component" value="Unassembled WGS sequence"/>
</dbReference>
<organism evidence="2 3">
    <name type="scientific">Nannocystis pusilla</name>
    <dbReference type="NCBI Taxonomy" id="889268"/>
    <lineage>
        <taxon>Bacteria</taxon>
        <taxon>Pseudomonadati</taxon>
        <taxon>Myxococcota</taxon>
        <taxon>Polyangia</taxon>
        <taxon>Nannocystales</taxon>
        <taxon>Nannocystaceae</taxon>
        <taxon>Nannocystis</taxon>
    </lineage>
</organism>
<dbReference type="Gene3D" id="2.160.20.10">
    <property type="entry name" value="Single-stranded right-handed beta-helix, Pectin lyase-like"/>
    <property type="match status" value="1"/>
</dbReference>
<evidence type="ECO:0000313" key="2">
    <source>
        <dbReference type="EMBL" id="MBZ5712869.1"/>
    </source>
</evidence>
<keyword evidence="3" id="KW-1185">Reference proteome</keyword>
<reference evidence="2" key="1">
    <citation type="submission" date="2021-08" db="EMBL/GenBank/DDBJ databases">
        <authorList>
            <person name="Stevens D.C."/>
        </authorList>
    </citation>
    <scope>NUCLEOTIDE SEQUENCE</scope>
    <source>
        <strain evidence="2">DSM 53165</strain>
    </source>
</reference>
<comment type="caution">
    <text evidence="2">The sequence shown here is derived from an EMBL/GenBank/DDBJ whole genome shotgun (WGS) entry which is preliminary data.</text>
</comment>
<dbReference type="SMART" id="SM00710">
    <property type="entry name" value="PbH1"/>
    <property type="match status" value="6"/>
</dbReference>
<dbReference type="EMBL" id="JAIRAU010000036">
    <property type="protein sequence ID" value="MBZ5712869.1"/>
    <property type="molecule type" value="Genomic_DNA"/>
</dbReference>
<name>A0ABS7TXD9_9BACT</name>
<dbReference type="SUPFAM" id="SSF51126">
    <property type="entry name" value="Pectin lyase-like"/>
    <property type="match status" value="2"/>
</dbReference>
<dbReference type="RefSeq" id="WP_224194624.1">
    <property type="nucleotide sequence ID" value="NZ_JAIRAU010000036.1"/>
</dbReference>
<dbReference type="PROSITE" id="PS51257">
    <property type="entry name" value="PROKAR_LIPOPROTEIN"/>
    <property type="match status" value="1"/>
</dbReference>
<dbReference type="InterPro" id="IPR011050">
    <property type="entry name" value="Pectin_lyase_fold/virulence"/>
</dbReference>
<accession>A0ABS7TXD9</accession>
<protein>
    <submittedName>
        <fullName evidence="2">Right-handed parallel beta-helix repeat-containing protein</fullName>
    </submittedName>
</protein>
<feature type="compositionally biased region" description="Low complexity" evidence="1">
    <location>
        <begin position="34"/>
        <end position="113"/>
    </location>
</feature>
<proteinExistence type="predicted"/>
<sequence>MLSHRPDSDARRARRAAPIAIALLGVAAAACGGSTPGDETGSGSETSGVTTAEAPTSGTTGPGTTAGTTTSPTEATSEPTTAATTAATTEATAAATTDVTTDAATGTTGSSTGDLPACLLAESGPVVVDADDQVIENLHIVSTRGPAITIDGHHGVTIRNVWIEHAGGPGISIGGGSDDVHIEDVAIEHTGAPAAGQNPSDGLNNIECYGSARPVVRNARLVRGSSGIYLVECPDADLSFLEGHDFRGPFPRGQLVQFDKSNGGVLEDFSVVNPQASSWPEDNVNIYQSVDVEVRRGMIDGNNSPSGVGVIFDGDLALGVVEDVDAIRMGNGCFSDYAGSDGVVFRRTRCRENICEDQGRGAPLSNALMWAGHPGYTKIRLEDSHYFASCNGNLVWPDESFEVIELDELDFTMREPIVVQLCWE</sequence>